<reference evidence="5 6" key="1">
    <citation type="submission" date="2016-11" db="EMBL/GenBank/DDBJ databases">
        <authorList>
            <person name="Jaros S."/>
            <person name="Januszkiewicz K."/>
            <person name="Wedrychowicz H."/>
        </authorList>
    </citation>
    <scope>NUCLEOTIDE SEQUENCE [LARGE SCALE GENOMIC DNA]</scope>
    <source>
        <strain evidence="5 6">GAS138</strain>
    </source>
</reference>
<dbReference type="Pfam" id="PF00536">
    <property type="entry name" value="SAM_1"/>
    <property type="match status" value="1"/>
</dbReference>
<dbReference type="PANTHER" id="PTHR16305:SF28">
    <property type="entry name" value="GUANYLATE CYCLASE DOMAIN-CONTAINING PROTEIN"/>
    <property type="match status" value="1"/>
</dbReference>
<keyword evidence="1" id="KW-0547">Nucleotide-binding</keyword>
<dbReference type="Gene3D" id="1.10.150.50">
    <property type="entry name" value="Transcription Factor, Ets-1"/>
    <property type="match status" value="1"/>
</dbReference>
<dbReference type="PANTHER" id="PTHR16305">
    <property type="entry name" value="TESTICULAR SOLUBLE ADENYLYL CYCLASE"/>
    <property type="match status" value="1"/>
</dbReference>
<dbReference type="InterPro" id="IPR041664">
    <property type="entry name" value="AAA_16"/>
</dbReference>
<dbReference type="InterPro" id="IPR001660">
    <property type="entry name" value="SAM"/>
</dbReference>
<dbReference type="Proteomes" id="UP000189796">
    <property type="component" value="Chromosome I"/>
</dbReference>
<dbReference type="SUPFAM" id="SSF55073">
    <property type="entry name" value="Nucleotide cyclase"/>
    <property type="match status" value="1"/>
</dbReference>
<dbReference type="Pfam" id="PF13191">
    <property type="entry name" value="AAA_16"/>
    <property type="match status" value="1"/>
</dbReference>
<dbReference type="InterPro" id="IPR011990">
    <property type="entry name" value="TPR-like_helical_dom_sf"/>
</dbReference>
<keyword evidence="2" id="KW-0067">ATP-binding</keyword>
<dbReference type="SUPFAM" id="SSF48452">
    <property type="entry name" value="TPR-like"/>
    <property type="match status" value="1"/>
</dbReference>
<gene>
    <name evidence="5" type="ORF">SAMN05443248_6122</name>
</gene>
<dbReference type="AlphaFoldDB" id="A0A1M5VRC5"/>
<dbReference type="OrthoDB" id="9785312at2"/>
<dbReference type="Pfam" id="PF00211">
    <property type="entry name" value="Guanylate_cyc"/>
    <property type="match status" value="1"/>
</dbReference>
<dbReference type="InterPro" id="IPR013761">
    <property type="entry name" value="SAM/pointed_sf"/>
</dbReference>
<dbReference type="SUPFAM" id="SSF52540">
    <property type="entry name" value="P-loop containing nucleoside triphosphate hydrolases"/>
    <property type="match status" value="1"/>
</dbReference>
<dbReference type="SUPFAM" id="SSF47769">
    <property type="entry name" value="SAM/Pointed domain"/>
    <property type="match status" value="1"/>
</dbReference>
<protein>
    <submittedName>
        <fullName evidence="5">SAM domain (Sterile alpha motif)</fullName>
    </submittedName>
</protein>
<feature type="domain" description="SAM" evidence="3">
    <location>
        <begin position="1"/>
        <end position="60"/>
    </location>
</feature>
<dbReference type="CDD" id="cd07302">
    <property type="entry name" value="CHD"/>
    <property type="match status" value="1"/>
</dbReference>
<proteinExistence type="predicted"/>
<dbReference type="EMBL" id="LT670817">
    <property type="protein sequence ID" value="SHH77740.1"/>
    <property type="molecule type" value="Genomic_DNA"/>
</dbReference>
<dbReference type="PROSITE" id="PS50125">
    <property type="entry name" value="GUANYLATE_CYCLASE_2"/>
    <property type="match status" value="1"/>
</dbReference>
<evidence type="ECO:0000256" key="2">
    <source>
        <dbReference type="ARBA" id="ARBA00022840"/>
    </source>
</evidence>
<dbReference type="GO" id="GO:0035556">
    <property type="term" value="P:intracellular signal transduction"/>
    <property type="evidence" value="ECO:0007669"/>
    <property type="project" value="InterPro"/>
</dbReference>
<evidence type="ECO:0000259" key="3">
    <source>
        <dbReference type="PROSITE" id="PS50105"/>
    </source>
</evidence>
<dbReference type="GO" id="GO:0009190">
    <property type="term" value="P:cyclic nucleotide biosynthetic process"/>
    <property type="evidence" value="ECO:0007669"/>
    <property type="project" value="InterPro"/>
</dbReference>
<dbReference type="CDD" id="cd09487">
    <property type="entry name" value="SAM_superfamily"/>
    <property type="match status" value="1"/>
</dbReference>
<dbReference type="Gene3D" id="3.30.70.1230">
    <property type="entry name" value="Nucleotide cyclase"/>
    <property type="match status" value="1"/>
</dbReference>
<dbReference type="GO" id="GO:0005524">
    <property type="term" value="F:ATP binding"/>
    <property type="evidence" value="ECO:0007669"/>
    <property type="project" value="UniProtKB-KW"/>
</dbReference>
<evidence type="ECO:0000313" key="5">
    <source>
        <dbReference type="EMBL" id="SHH77740.1"/>
    </source>
</evidence>
<dbReference type="SMART" id="SM00454">
    <property type="entry name" value="SAM"/>
    <property type="match status" value="1"/>
</dbReference>
<feature type="domain" description="Guanylate cyclase" evidence="4">
    <location>
        <begin position="77"/>
        <end position="206"/>
    </location>
</feature>
<dbReference type="InterPro" id="IPR027417">
    <property type="entry name" value="P-loop_NTPase"/>
</dbReference>
<name>A0A1M5VRC5_9BRAD</name>
<accession>A0A1M5VRC5</accession>
<dbReference type="GO" id="GO:0004016">
    <property type="term" value="F:adenylate cyclase activity"/>
    <property type="evidence" value="ECO:0007669"/>
    <property type="project" value="TreeGrafter"/>
</dbReference>
<dbReference type="SMART" id="SM00044">
    <property type="entry name" value="CYCc"/>
    <property type="match status" value="1"/>
</dbReference>
<evidence type="ECO:0000256" key="1">
    <source>
        <dbReference type="ARBA" id="ARBA00022741"/>
    </source>
</evidence>
<evidence type="ECO:0000313" key="6">
    <source>
        <dbReference type="Proteomes" id="UP000189796"/>
    </source>
</evidence>
<dbReference type="InterPro" id="IPR001054">
    <property type="entry name" value="A/G_cyclase"/>
</dbReference>
<organism evidence="5 6">
    <name type="scientific">Bradyrhizobium erythrophlei</name>
    <dbReference type="NCBI Taxonomy" id="1437360"/>
    <lineage>
        <taxon>Bacteria</taxon>
        <taxon>Pseudomonadati</taxon>
        <taxon>Pseudomonadota</taxon>
        <taxon>Alphaproteobacteria</taxon>
        <taxon>Hyphomicrobiales</taxon>
        <taxon>Nitrobacteraceae</taxon>
        <taxon>Bradyrhizobium</taxon>
    </lineage>
</organism>
<dbReference type="GO" id="GO:0005737">
    <property type="term" value="C:cytoplasm"/>
    <property type="evidence" value="ECO:0007669"/>
    <property type="project" value="TreeGrafter"/>
</dbReference>
<dbReference type="RefSeq" id="WP_079604576.1">
    <property type="nucleotide sequence ID" value="NZ_LT670817.1"/>
</dbReference>
<dbReference type="PROSITE" id="PS50105">
    <property type="entry name" value="SAM_DOMAIN"/>
    <property type="match status" value="1"/>
</dbReference>
<evidence type="ECO:0000259" key="4">
    <source>
        <dbReference type="PROSITE" id="PS50125"/>
    </source>
</evidence>
<dbReference type="InterPro" id="IPR029787">
    <property type="entry name" value="Nucleotide_cyclase"/>
</dbReference>
<sequence length="1110" mass="120816">MDVGTWLRGLGLGQYEAAFRESEIDIDVLPELTDQHLKDLGVSLGHRLKMLRAIRELAGDAPIKVQRQDAADRRQLTVMFCDLVGSTALTAQLDPEDMGDLLRAFQGVVATAVARFDGHVAKWTGDGATVYFGYPRAHEDDAERATRASIALNEAVGKLGRERGVPLEVRIGISTGLVVVGELIGEGEALERGVVGDTPNLAARLQAMAEPGSVVISESTRRLLGKTFELKALGLQELKGFRAPVPAWSVVREIENVSRFEASRSEVLTPFVGREHEIALLLDRWRSATEGAGQVALLSGEAGIGKSRILATLRERIGSERHLALRYQCSPHHVNDAFHPVIGQIWRGAGFASGEAPAARLDKLETMIARTGLESGGITPYLASLLAIPTEGRYPALEMAPSEVKERTIAAMIALVVELAKTVPLLMLLEDAHWIDPTSLDLLGRLVEKIQHLPVLLIMTFRPEFVAPWVGRAHVTALSLNRFGRSQAVTMIDRITSGRTLPTEVLEQIVAKTDGVPLFMEELTKSVLESGLLREENGTYVLASALTPLAIPSTLHDSLTARLDRLSPIKEIAQVGAVIGREFSHNLLEAVSPITGRALDDALHQLMEAELIYQRGDAPMTSYIFKHALVQDAAYASLLRSRRQRIHADIALALKQHFADEEYPPAIIAHHFTEAGLAEQAAPCWLAAAELALSQSAPTEAERHASAGLALIPRVREGPERDALELGLLVARANALVPLKSISAPETFVALTAAKQLLDRGVGTNLQRVSILFGLCSATTLRARMQPALDLAHQIIEVAERQDDPTYQLVAYRMLGTNQYYAGQNREALESLQRGKKYRDPRRQRALSYRFGWDPSLAVLCFEVLVRLSLGLLDSAAQLSEQVRTEVSSHGHATTIASATFCAGTWPQLVLGDLEALERDSAELAAYCAEKKVEQIRLLASYHYAYARAMREPVEANIAAHRAALDGVRSAGGLIASSLLLCNLAEASLMAGDVARAGADLEDGFAFVEQSGEGYWLADLHRLSGHVALRRPGPDRLRAEAFFKKAIEVAHNQEARLLELRAATDLARLWRDTASDRDGRALLEPILATIEGGETTSDVRNARALLAGIV</sequence>